<evidence type="ECO:0000256" key="2">
    <source>
        <dbReference type="SAM" id="SignalP"/>
    </source>
</evidence>
<feature type="chain" id="PRO_5042814341" evidence="2">
    <location>
        <begin position="27"/>
        <end position="126"/>
    </location>
</feature>
<reference evidence="3 4" key="1">
    <citation type="submission" date="2024-01" db="EMBL/GenBank/DDBJ databases">
        <title>The genomes of 5 underutilized Papilionoideae crops provide insights into root nodulation and disease resistanc.</title>
        <authorList>
            <person name="Jiang F."/>
        </authorList>
    </citation>
    <scope>NUCLEOTIDE SEQUENCE [LARGE SCALE GENOMIC DNA]</scope>
    <source>
        <strain evidence="3">DUOXIRENSHENG_FW03</strain>
        <tissue evidence="3">Leaves</tissue>
    </source>
</reference>
<evidence type="ECO:0000313" key="4">
    <source>
        <dbReference type="Proteomes" id="UP001386955"/>
    </source>
</evidence>
<dbReference type="Proteomes" id="UP001386955">
    <property type="component" value="Unassembled WGS sequence"/>
</dbReference>
<organism evidence="3 4">
    <name type="scientific">Psophocarpus tetragonolobus</name>
    <name type="common">Winged bean</name>
    <name type="synonym">Dolichos tetragonolobus</name>
    <dbReference type="NCBI Taxonomy" id="3891"/>
    <lineage>
        <taxon>Eukaryota</taxon>
        <taxon>Viridiplantae</taxon>
        <taxon>Streptophyta</taxon>
        <taxon>Embryophyta</taxon>
        <taxon>Tracheophyta</taxon>
        <taxon>Spermatophyta</taxon>
        <taxon>Magnoliopsida</taxon>
        <taxon>eudicotyledons</taxon>
        <taxon>Gunneridae</taxon>
        <taxon>Pentapetalae</taxon>
        <taxon>rosids</taxon>
        <taxon>fabids</taxon>
        <taxon>Fabales</taxon>
        <taxon>Fabaceae</taxon>
        <taxon>Papilionoideae</taxon>
        <taxon>50 kb inversion clade</taxon>
        <taxon>NPAAA clade</taxon>
        <taxon>indigoferoid/millettioid clade</taxon>
        <taxon>Phaseoleae</taxon>
        <taxon>Psophocarpus</taxon>
    </lineage>
</organism>
<feature type="compositionally biased region" description="Pro residues" evidence="1">
    <location>
        <begin position="44"/>
        <end position="62"/>
    </location>
</feature>
<gene>
    <name evidence="3" type="ORF">VNO78_12763</name>
</gene>
<sequence length="126" mass="13790">MANSYLSLIVLIHVVLLLTLQGFAESDSYKLPYKPEIHISNQPRVPPPPPPIPNPPVVPIKKPPMYTNPPYKKPKVEDTYYSEIDAAMSSKSIQRVVAAAANSFIDNASSVENALLNPQCSFLASS</sequence>
<protein>
    <submittedName>
        <fullName evidence="3">Uncharacterized protein</fullName>
    </submittedName>
</protein>
<keyword evidence="2" id="KW-0732">Signal</keyword>
<evidence type="ECO:0000313" key="3">
    <source>
        <dbReference type="EMBL" id="KAK7401350.1"/>
    </source>
</evidence>
<feature type="signal peptide" evidence="2">
    <location>
        <begin position="1"/>
        <end position="26"/>
    </location>
</feature>
<keyword evidence="4" id="KW-1185">Reference proteome</keyword>
<name>A0AAN9XPR9_PSOTE</name>
<dbReference type="AlphaFoldDB" id="A0AAN9XPR9"/>
<dbReference type="EMBL" id="JAYMYS010000003">
    <property type="protein sequence ID" value="KAK7401350.1"/>
    <property type="molecule type" value="Genomic_DNA"/>
</dbReference>
<comment type="caution">
    <text evidence="3">The sequence shown here is derived from an EMBL/GenBank/DDBJ whole genome shotgun (WGS) entry which is preliminary data.</text>
</comment>
<proteinExistence type="predicted"/>
<feature type="region of interest" description="Disordered" evidence="1">
    <location>
        <begin position="40"/>
        <end position="72"/>
    </location>
</feature>
<accession>A0AAN9XPR9</accession>
<evidence type="ECO:0000256" key="1">
    <source>
        <dbReference type="SAM" id="MobiDB-lite"/>
    </source>
</evidence>